<evidence type="ECO:0000313" key="3">
    <source>
        <dbReference type="EMBL" id="ONH67734.1"/>
    </source>
</evidence>
<feature type="compositionally biased region" description="Basic and acidic residues" evidence="2">
    <location>
        <begin position="169"/>
        <end position="193"/>
    </location>
</feature>
<evidence type="ECO:0000313" key="4">
    <source>
        <dbReference type="Proteomes" id="UP000189513"/>
    </source>
</evidence>
<dbReference type="OMA" id="IEYERYG"/>
<dbReference type="Gene3D" id="1.20.120.330">
    <property type="entry name" value="Nucleotidyltransferases domain 2"/>
    <property type="match status" value="1"/>
</dbReference>
<feature type="compositionally biased region" description="Polar residues" evidence="2">
    <location>
        <begin position="153"/>
        <end position="165"/>
    </location>
</feature>
<organism evidence="3 4">
    <name type="scientific">Cyberlindnera fabianii</name>
    <name type="common">Yeast</name>
    <name type="synonym">Hansenula fabianii</name>
    <dbReference type="NCBI Taxonomy" id="36022"/>
    <lineage>
        <taxon>Eukaryota</taxon>
        <taxon>Fungi</taxon>
        <taxon>Dikarya</taxon>
        <taxon>Ascomycota</taxon>
        <taxon>Saccharomycotina</taxon>
        <taxon>Saccharomycetes</taxon>
        <taxon>Phaffomycetales</taxon>
        <taxon>Phaffomycetaceae</taxon>
        <taxon>Cyberlindnera</taxon>
    </lineage>
</organism>
<dbReference type="Proteomes" id="UP000189513">
    <property type="component" value="Unassembled WGS sequence"/>
</dbReference>
<name>A0A1V2L7H4_CYBFA</name>
<dbReference type="STRING" id="36022.A0A1V2L7H4"/>
<sequence length="527" mass="58820">MSTGRYVLGGAAVAGAAYYLYAQRLEQAQTPAGGIKLPAFGSSSNKTEGTGERTGRKLDEAVLNARDRLDHLSHETGKSIDRTLASAEQQRSKFNGWASDKLEDAQDHLDKHADSAKKKADQLAKQAHRDDPGRIKQFGQEVKDTFEDATTSVNNSLHNAKQSIVGTKDSAEKSATDAKEKVKDSVEDAKDKASGWFSRAAPATSEEELARRSKLALEGWGETAAANANEYYDSVASKPSSSSSWFGWGRSKDTQEAAQEAYDSAKKSYEDAKAHLRETSNSWFSFKEDPEKKRLHAEAEKQLEAAQKQYDAATSKLNEWKERAQRALSTNGTTTKHYDGFYDWLRGGYPYLGSNRSSADTIRGWGKSAQDAANEQYYNSKQSVNDLKRTYNDAADEVSRSTKDWTKWFNRKYAETAQGAKDYYNDANSALADAQKELDAQTSHWWSWGKKTSKDLELQAKKDVEEAQRRVNDATNQLSKWGIDTQDKLLKVTEDALKQTRDGLNKANEKTQEGLKSAQSWTRDQQK</sequence>
<feature type="region of interest" description="Disordered" evidence="2">
    <location>
        <begin position="501"/>
        <end position="527"/>
    </location>
</feature>
<accession>A0A1V2L7H4</accession>
<comment type="caution">
    <text evidence="3">The sequence shown here is derived from an EMBL/GenBank/DDBJ whole genome shotgun (WGS) entry which is preliminary data.</text>
</comment>
<proteinExistence type="predicted"/>
<feature type="compositionally biased region" description="Polar residues" evidence="2">
    <location>
        <begin position="517"/>
        <end position="527"/>
    </location>
</feature>
<dbReference type="EMBL" id="MPUK01000004">
    <property type="protein sequence ID" value="ONH67734.1"/>
    <property type="molecule type" value="Genomic_DNA"/>
</dbReference>
<evidence type="ECO:0000256" key="2">
    <source>
        <dbReference type="SAM" id="MobiDB-lite"/>
    </source>
</evidence>
<keyword evidence="4" id="KW-1185">Reference proteome</keyword>
<feature type="region of interest" description="Disordered" evidence="2">
    <location>
        <begin position="107"/>
        <end position="135"/>
    </location>
</feature>
<protein>
    <submittedName>
        <fullName evidence="3">Mitochondrial outer membrane protein OM45</fullName>
    </submittedName>
</protein>
<feature type="compositionally biased region" description="Basic and acidic residues" evidence="2">
    <location>
        <begin position="107"/>
        <end position="134"/>
    </location>
</feature>
<keyword evidence="1" id="KW-0175">Coiled coil</keyword>
<dbReference type="VEuPathDB" id="FungiDB:BON22_2478"/>
<gene>
    <name evidence="3" type="ORF">BON22_2478</name>
</gene>
<dbReference type="AlphaFoldDB" id="A0A1V2L7H4"/>
<feature type="region of interest" description="Disordered" evidence="2">
    <location>
        <begin position="153"/>
        <end position="207"/>
    </location>
</feature>
<feature type="compositionally biased region" description="Basic and acidic residues" evidence="2">
    <location>
        <begin position="501"/>
        <end position="513"/>
    </location>
</feature>
<reference evidence="4" key="1">
    <citation type="journal article" date="2017" name="Genome Announc.">
        <title>Genome sequences of Cyberlindnera fabianii 65, Pichia kudriavzevii 129, and Saccharomyces cerevisiae 131 isolated from fermented masau fruits in Zimbabwe.</title>
        <authorList>
            <person name="van Rijswijck I.M.H."/>
            <person name="Derks M.F.L."/>
            <person name="Abee T."/>
            <person name="de Ridder D."/>
            <person name="Smid E.J."/>
        </authorList>
    </citation>
    <scope>NUCLEOTIDE SEQUENCE [LARGE SCALE GENOMIC DNA]</scope>
    <source>
        <strain evidence="4">65</strain>
    </source>
</reference>
<evidence type="ECO:0000256" key="1">
    <source>
        <dbReference type="SAM" id="Coils"/>
    </source>
</evidence>
<feature type="region of interest" description="Disordered" evidence="2">
    <location>
        <begin position="34"/>
        <end position="57"/>
    </location>
</feature>
<feature type="coiled-coil region" evidence="1">
    <location>
        <begin position="255"/>
        <end position="330"/>
    </location>
</feature>